<dbReference type="GO" id="GO:0000270">
    <property type="term" value="P:peptidoglycan metabolic process"/>
    <property type="evidence" value="ECO:0007669"/>
    <property type="project" value="InterPro"/>
</dbReference>
<evidence type="ECO:0000313" key="5">
    <source>
        <dbReference type="EMBL" id="BAV34373.1"/>
    </source>
</evidence>
<accession>A0A1B4XHV1</accession>
<comment type="similarity">
    <text evidence="1">Belongs to the transglycosylase Slt family.</text>
</comment>
<gene>
    <name evidence="5" type="ORF">SCL_2084</name>
</gene>
<dbReference type="PROSITE" id="PS51257">
    <property type="entry name" value="PROKAR_LIPOPROTEIN"/>
    <property type="match status" value="1"/>
</dbReference>
<dbReference type="PANTHER" id="PTHR37423:SF2">
    <property type="entry name" value="MEMBRANE-BOUND LYTIC MUREIN TRANSGLYCOSYLASE C"/>
    <property type="match status" value="1"/>
</dbReference>
<evidence type="ECO:0000259" key="3">
    <source>
        <dbReference type="Pfam" id="PF01464"/>
    </source>
</evidence>
<keyword evidence="2" id="KW-0732">Signal</keyword>
<evidence type="ECO:0000259" key="4">
    <source>
        <dbReference type="Pfam" id="PF11873"/>
    </source>
</evidence>
<feature type="signal peptide" evidence="2">
    <location>
        <begin position="1"/>
        <end position="23"/>
    </location>
</feature>
<dbReference type="Proteomes" id="UP000243180">
    <property type="component" value="Chromosome"/>
</dbReference>
<dbReference type="EMBL" id="AP014879">
    <property type="protein sequence ID" value="BAV34373.1"/>
    <property type="molecule type" value="Genomic_DNA"/>
</dbReference>
<dbReference type="Gene3D" id="1.10.530.10">
    <property type="match status" value="1"/>
</dbReference>
<evidence type="ECO:0000256" key="1">
    <source>
        <dbReference type="ARBA" id="ARBA00007734"/>
    </source>
</evidence>
<dbReference type="GO" id="GO:0016020">
    <property type="term" value="C:membrane"/>
    <property type="evidence" value="ECO:0007669"/>
    <property type="project" value="InterPro"/>
</dbReference>
<dbReference type="InterPro" id="IPR008258">
    <property type="entry name" value="Transglycosylase_SLT_dom_1"/>
</dbReference>
<sequence>MARTRKIILGLCCAALVAGCASSGRKAPTLNQTLAVLTSPTTRSVASIARSDNAREAIKAGLKSRESVYKSNPYALVQDVKTIQRDYTNLVTLLTGRVSKTWGKKEVKLPSRVQYIKYTQNYMSRAVVDFDKGEVTVETVDDKDPNASLKNAIVTTLLTPNDPRAVDLFSDSAITLTSEKEPYLLGLVVDQNNKPVASPVEAEGFADHLLKTRAATREVDLDNGKKKALFVKFPMVSNFENKQAEKYSHLVTKFAEQYKISPSLVYAVIRTESNFNPFAVSSAPAYGLMQLVPGSGGREAYRKAKGQDETPSKQFLFDAENNIELGTAYLNVLTYSQLEPVANPVSREYCVISAYNTGPSNVLRTFSKDKVAAVNAINGLSPSAVYQKLRTGLPYEETRQYLYKVVNYRRQFVANAN</sequence>
<organism evidence="5 6">
    <name type="scientific">Sulfuricaulis limicola</name>
    <dbReference type="NCBI Taxonomy" id="1620215"/>
    <lineage>
        <taxon>Bacteria</taxon>
        <taxon>Pseudomonadati</taxon>
        <taxon>Pseudomonadota</taxon>
        <taxon>Gammaproteobacteria</taxon>
        <taxon>Acidiferrobacterales</taxon>
        <taxon>Acidiferrobacteraceae</taxon>
        <taxon>Sulfuricaulis</taxon>
    </lineage>
</organism>
<dbReference type="InterPro" id="IPR023346">
    <property type="entry name" value="Lysozyme-like_dom_sf"/>
</dbReference>
<dbReference type="Pfam" id="PF11873">
    <property type="entry name" value="Mltc_N"/>
    <property type="match status" value="1"/>
</dbReference>
<dbReference type="PANTHER" id="PTHR37423">
    <property type="entry name" value="SOLUBLE LYTIC MUREIN TRANSGLYCOSYLASE-RELATED"/>
    <property type="match status" value="1"/>
</dbReference>
<dbReference type="GO" id="GO:0008933">
    <property type="term" value="F:peptidoglycan lytic transglycosylase activity"/>
    <property type="evidence" value="ECO:0007669"/>
    <property type="project" value="InterPro"/>
</dbReference>
<proteinExistence type="inferred from homology"/>
<protein>
    <submittedName>
        <fullName evidence="5">Lytic transglycosylase</fullName>
    </submittedName>
</protein>
<feature type="domain" description="Murein transglycosylase-C N-terminal" evidence="4">
    <location>
        <begin position="85"/>
        <end position="246"/>
    </location>
</feature>
<dbReference type="RefSeq" id="WP_096361120.1">
    <property type="nucleotide sequence ID" value="NZ_AP014879.1"/>
</dbReference>
<dbReference type="FunCoup" id="A0A1B4XHV1">
    <property type="interactions" value="12"/>
</dbReference>
<dbReference type="KEGG" id="slim:SCL_2084"/>
<dbReference type="CDD" id="cd16893">
    <property type="entry name" value="LT_MltC_MltE"/>
    <property type="match status" value="1"/>
</dbReference>
<dbReference type="InParanoid" id="A0A1B4XHV1"/>
<feature type="chain" id="PRO_5008572432" evidence="2">
    <location>
        <begin position="24"/>
        <end position="417"/>
    </location>
</feature>
<keyword evidence="6" id="KW-1185">Reference proteome</keyword>
<dbReference type="Pfam" id="PF01464">
    <property type="entry name" value="SLT"/>
    <property type="match status" value="1"/>
</dbReference>
<dbReference type="OrthoDB" id="9815002at2"/>
<evidence type="ECO:0000256" key="2">
    <source>
        <dbReference type="SAM" id="SignalP"/>
    </source>
</evidence>
<reference evidence="5 6" key="1">
    <citation type="submission" date="2015-05" db="EMBL/GenBank/DDBJ databases">
        <title>Complete genome sequence of a sulfur-oxidizing gammaproteobacterium strain HA5.</title>
        <authorList>
            <person name="Miura A."/>
            <person name="Kojima H."/>
            <person name="Fukui M."/>
        </authorList>
    </citation>
    <scope>NUCLEOTIDE SEQUENCE [LARGE SCALE GENOMIC DNA]</scope>
    <source>
        <strain evidence="5 6">HA5</strain>
    </source>
</reference>
<dbReference type="SUPFAM" id="SSF53955">
    <property type="entry name" value="Lysozyme-like"/>
    <property type="match status" value="1"/>
</dbReference>
<dbReference type="PROSITE" id="PS00922">
    <property type="entry name" value="TRANSGLYCOSYLASE"/>
    <property type="match status" value="1"/>
</dbReference>
<evidence type="ECO:0000313" key="6">
    <source>
        <dbReference type="Proteomes" id="UP000243180"/>
    </source>
</evidence>
<dbReference type="InterPro" id="IPR000189">
    <property type="entry name" value="Transglyc_AS"/>
</dbReference>
<dbReference type="AlphaFoldDB" id="A0A1B4XHV1"/>
<feature type="domain" description="Transglycosylase SLT" evidence="3">
    <location>
        <begin position="251"/>
        <end position="372"/>
    </location>
</feature>
<dbReference type="InterPro" id="IPR024570">
    <property type="entry name" value="Murein_transglycosylaseC_N"/>
</dbReference>
<name>A0A1B4XHV1_9GAMM</name>